<dbReference type="CDD" id="cd00830">
    <property type="entry name" value="KAS_III"/>
    <property type="match status" value="1"/>
</dbReference>
<dbReference type="GO" id="GO:0006633">
    <property type="term" value="P:fatty acid biosynthetic process"/>
    <property type="evidence" value="ECO:0007669"/>
    <property type="project" value="InterPro"/>
</dbReference>
<dbReference type="GO" id="GO:0044550">
    <property type="term" value="P:secondary metabolite biosynthetic process"/>
    <property type="evidence" value="ECO:0007669"/>
    <property type="project" value="TreeGrafter"/>
</dbReference>
<dbReference type="RefSeq" id="WP_196992771.1">
    <property type="nucleotide sequence ID" value="NZ_JADWYR010000003.1"/>
</dbReference>
<feature type="domain" description="Beta-ketoacyl-[acyl-carrier-protein] synthase III C-terminal" evidence="3">
    <location>
        <begin position="242"/>
        <end position="329"/>
    </location>
</feature>
<evidence type="ECO:0000313" key="6">
    <source>
        <dbReference type="Proteomes" id="UP000628448"/>
    </source>
</evidence>
<organism evidence="5 6">
    <name type="scientific">Panacibacter microcysteis</name>
    <dbReference type="NCBI Taxonomy" id="2793269"/>
    <lineage>
        <taxon>Bacteria</taxon>
        <taxon>Pseudomonadati</taxon>
        <taxon>Bacteroidota</taxon>
        <taxon>Chitinophagia</taxon>
        <taxon>Chitinophagales</taxon>
        <taxon>Chitinophagaceae</taxon>
        <taxon>Panacibacter</taxon>
    </lineage>
</organism>
<dbReference type="InterPro" id="IPR013751">
    <property type="entry name" value="ACP_syn_III_N"/>
</dbReference>
<protein>
    <submittedName>
        <fullName evidence="5">Ketoacyl-ACP synthase III</fullName>
    </submittedName>
</protein>
<keyword evidence="1" id="KW-0808">Transferase</keyword>
<evidence type="ECO:0000313" key="5">
    <source>
        <dbReference type="EMBL" id="MBG9378677.1"/>
    </source>
</evidence>
<evidence type="ECO:0000259" key="3">
    <source>
        <dbReference type="Pfam" id="PF08541"/>
    </source>
</evidence>
<accession>A0A931H0B7</accession>
<keyword evidence="2" id="KW-0012">Acyltransferase</keyword>
<proteinExistence type="predicted"/>
<dbReference type="PANTHER" id="PTHR34069:SF2">
    <property type="entry name" value="BETA-KETOACYL-[ACYL-CARRIER-PROTEIN] SYNTHASE III"/>
    <property type="match status" value="1"/>
</dbReference>
<dbReference type="Pfam" id="PF08541">
    <property type="entry name" value="ACP_syn_III_C"/>
    <property type="match status" value="1"/>
</dbReference>
<dbReference type="InterPro" id="IPR013747">
    <property type="entry name" value="ACP_syn_III_C"/>
</dbReference>
<dbReference type="GO" id="GO:0004315">
    <property type="term" value="F:3-oxoacyl-[acyl-carrier-protein] synthase activity"/>
    <property type="evidence" value="ECO:0007669"/>
    <property type="project" value="InterPro"/>
</dbReference>
<dbReference type="EMBL" id="JADWYR010000003">
    <property type="protein sequence ID" value="MBG9378677.1"/>
    <property type="molecule type" value="Genomic_DNA"/>
</dbReference>
<sequence>MQGWGVKIIGHGAYLPGEPITNEALKEKLNLEFDPVKHAAVTGIKTRHWGGKDIATSHIAAEAGRQALERAGIHASQLQRIILGTQTADYVNTAASCNVQQILGATCPVGDTTASCSSFMYALDFGLRLVATGMEYVLVIGADMKSKSVRRTDQVFLPIFSDGGGAVVLTKCSPDEGFLGIQLWADGSGIHKLYVPAGGSAMPASHETVDADLHGTVMNMTGKELAENAAGKMAELARHVCEINNVSIHDIDVFVPHQANYYIMKKAAEALGLPLDKMEVSIDRVGNCIAGTVPITLNQAYEKGKLTPGALVLITAAGAGYTGGAALYKVPAL</sequence>
<gene>
    <name evidence="5" type="ORF">I5907_20765</name>
</gene>
<dbReference type="InterPro" id="IPR016039">
    <property type="entry name" value="Thiolase-like"/>
</dbReference>
<feature type="domain" description="Beta-ketoacyl-[acyl-carrier-protein] synthase III N-terminal" evidence="4">
    <location>
        <begin position="111"/>
        <end position="187"/>
    </location>
</feature>
<dbReference type="Gene3D" id="3.40.47.10">
    <property type="match status" value="1"/>
</dbReference>
<comment type="caution">
    <text evidence="5">The sequence shown here is derived from an EMBL/GenBank/DDBJ whole genome shotgun (WGS) entry which is preliminary data.</text>
</comment>
<name>A0A931H0B7_9BACT</name>
<evidence type="ECO:0000256" key="2">
    <source>
        <dbReference type="ARBA" id="ARBA00023315"/>
    </source>
</evidence>
<dbReference type="AlphaFoldDB" id="A0A931H0B7"/>
<dbReference type="PANTHER" id="PTHR34069">
    <property type="entry name" value="3-OXOACYL-[ACYL-CARRIER-PROTEIN] SYNTHASE 3"/>
    <property type="match status" value="1"/>
</dbReference>
<reference evidence="5" key="1">
    <citation type="submission" date="2020-11" db="EMBL/GenBank/DDBJ databases">
        <title>Bacterial whole genome sequence for Panacibacter sp. DH6.</title>
        <authorList>
            <person name="Le V."/>
            <person name="Ko S."/>
            <person name="Ahn C.-Y."/>
            <person name="Oh H.-M."/>
        </authorList>
    </citation>
    <scope>NUCLEOTIDE SEQUENCE</scope>
    <source>
        <strain evidence="5">DH6</strain>
    </source>
</reference>
<evidence type="ECO:0000256" key="1">
    <source>
        <dbReference type="ARBA" id="ARBA00022679"/>
    </source>
</evidence>
<dbReference type="NCBIfam" id="NF006829">
    <property type="entry name" value="PRK09352.1"/>
    <property type="match status" value="1"/>
</dbReference>
<dbReference type="SUPFAM" id="SSF53901">
    <property type="entry name" value="Thiolase-like"/>
    <property type="match status" value="1"/>
</dbReference>
<keyword evidence="6" id="KW-1185">Reference proteome</keyword>
<dbReference type="Proteomes" id="UP000628448">
    <property type="component" value="Unassembled WGS sequence"/>
</dbReference>
<evidence type="ECO:0000259" key="4">
    <source>
        <dbReference type="Pfam" id="PF08545"/>
    </source>
</evidence>
<dbReference type="Pfam" id="PF08545">
    <property type="entry name" value="ACP_syn_III"/>
    <property type="match status" value="1"/>
</dbReference>